<sequence>MVNEIAQVKVKNTFLSRVYGWMTLALVISGVTAFLAATNETIIRLTIGNGFGFLILAVAELALVWWLTASIHKISSGAAFFAFILYSVLNGVTLSSIFLVYKIESIFMVFFISAGMFAAMAVYGTVTKSSLSSFGKYFAMALVGIIIASLVNFLLRSPMLDWFLSIITVVIFTGLTAYDAQKMLAVSRNVSDDEMFRKASVIGALDLYLDFINIFLAMLRLFGRRRD</sequence>
<comment type="subcellular location">
    <subcellularLocation>
        <location evidence="1">Membrane</location>
        <topology evidence="1">Multi-pass membrane protein</topology>
    </subcellularLocation>
</comment>
<organism evidence="7 8">
    <name type="scientific">Treponema porcinum</name>
    <dbReference type="NCBI Taxonomy" id="261392"/>
    <lineage>
        <taxon>Bacteria</taxon>
        <taxon>Pseudomonadati</taxon>
        <taxon>Spirochaetota</taxon>
        <taxon>Spirochaetia</taxon>
        <taxon>Spirochaetales</taxon>
        <taxon>Treponemataceae</taxon>
        <taxon>Treponema</taxon>
    </lineage>
</organism>
<feature type="transmembrane region" description="Helical" evidence="6">
    <location>
        <begin position="106"/>
        <end position="125"/>
    </location>
</feature>
<feature type="transmembrane region" description="Helical" evidence="6">
    <location>
        <begin position="137"/>
        <end position="155"/>
    </location>
</feature>
<dbReference type="Proteomes" id="UP000190423">
    <property type="component" value="Unassembled WGS sequence"/>
</dbReference>
<evidence type="ECO:0008006" key="9">
    <source>
        <dbReference type="Google" id="ProtNLM"/>
    </source>
</evidence>
<dbReference type="PANTHER" id="PTHR23291:SF50">
    <property type="entry name" value="PROTEIN LIFEGUARD 4"/>
    <property type="match status" value="1"/>
</dbReference>
<evidence type="ECO:0000256" key="2">
    <source>
        <dbReference type="ARBA" id="ARBA00010350"/>
    </source>
</evidence>
<evidence type="ECO:0000256" key="1">
    <source>
        <dbReference type="ARBA" id="ARBA00004141"/>
    </source>
</evidence>
<feature type="transmembrane region" description="Helical" evidence="6">
    <location>
        <begin position="162"/>
        <end position="181"/>
    </location>
</feature>
<feature type="transmembrane region" description="Helical" evidence="6">
    <location>
        <begin position="50"/>
        <end position="68"/>
    </location>
</feature>
<evidence type="ECO:0000313" key="7">
    <source>
        <dbReference type="EMBL" id="SJZ73849.1"/>
    </source>
</evidence>
<comment type="similarity">
    <text evidence="2 6">Belongs to the BI1 family.</text>
</comment>
<dbReference type="CDD" id="cd10432">
    <property type="entry name" value="BI-1-like_bacterial"/>
    <property type="match status" value="1"/>
</dbReference>
<evidence type="ECO:0000313" key="8">
    <source>
        <dbReference type="Proteomes" id="UP000190423"/>
    </source>
</evidence>
<keyword evidence="8" id="KW-1185">Reference proteome</keyword>
<dbReference type="STRING" id="261392.SAMN02745149_02170"/>
<dbReference type="AlphaFoldDB" id="A0A1T4N3G1"/>
<dbReference type="PANTHER" id="PTHR23291">
    <property type="entry name" value="BAX INHIBITOR-RELATED"/>
    <property type="match status" value="1"/>
</dbReference>
<feature type="transmembrane region" description="Helical" evidence="6">
    <location>
        <begin position="18"/>
        <end position="38"/>
    </location>
</feature>
<dbReference type="Pfam" id="PF01027">
    <property type="entry name" value="Bax1-I"/>
    <property type="match status" value="1"/>
</dbReference>
<name>A0A1T4N3G1_TREPO</name>
<evidence type="ECO:0000256" key="6">
    <source>
        <dbReference type="RuleBase" id="RU004379"/>
    </source>
</evidence>
<feature type="transmembrane region" description="Helical" evidence="6">
    <location>
        <begin position="201"/>
        <end position="222"/>
    </location>
</feature>
<keyword evidence="3 6" id="KW-0812">Transmembrane</keyword>
<dbReference type="EMBL" id="FUWG01000019">
    <property type="protein sequence ID" value="SJZ73849.1"/>
    <property type="molecule type" value="Genomic_DNA"/>
</dbReference>
<proteinExistence type="inferred from homology"/>
<dbReference type="RefSeq" id="WP_078934050.1">
    <property type="nucleotide sequence ID" value="NZ_FUWG01000019.1"/>
</dbReference>
<evidence type="ECO:0000256" key="3">
    <source>
        <dbReference type="ARBA" id="ARBA00022692"/>
    </source>
</evidence>
<keyword evidence="5 6" id="KW-0472">Membrane</keyword>
<gene>
    <name evidence="7" type="ORF">SAMN02745149_02170</name>
</gene>
<dbReference type="OrthoDB" id="9793828at2"/>
<dbReference type="InterPro" id="IPR006214">
    <property type="entry name" value="Bax_inhibitor_1-related"/>
</dbReference>
<dbReference type="GeneID" id="78317438"/>
<reference evidence="7 8" key="1">
    <citation type="submission" date="2017-02" db="EMBL/GenBank/DDBJ databases">
        <authorList>
            <person name="Peterson S.W."/>
        </authorList>
    </citation>
    <scope>NUCLEOTIDE SEQUENCE [LARGE SCALE GENOMIC DNA]</scope>
    <source>
        <strain evidence="7 8">ATCC BAA-908</strain>
    </source>
</reference>
<protein>
    <recommendedName>
        <fullName evidence="9">Modulator of FtsH protease</fullName>
    </recommendedName>
</protein>
<feature type="transmembrane region" description="Helical" evidence="6">
    <location>
        <begin position="80"/>
        <end position="101"/>
    </location>
</feature>
<evidence type="ECO:0000256" key="4">
    <source>
        <dbReference type="ARBA" id="ARBA00022989"/>
    </source>
</evidence>
<keyword evidence="4 6" id="KW-1133">Transmembrane helix</keyword>
<dbReference type="GO" id="GO:0005886">
    <property type="term" value="C:plasma membrane"/>
    <property type="evidence" value="ECO:0007669"/>
    <property type="project" value="TreeGrafter"/>
</dbReference>
<accession>A0A1T4N3G1</accession>
<evidence type="ECO:0000256" key="5">
    <source>
        <dbReference type="ARBA" id="ARBA00023136"/>
    </source>
</evidence>